<dbReference type="EMBL" id="MU070774">
    <property type="protein sequence ID" value="KAF5826677.1"/>
    <property type="molecule type" value="Genomic_DNA"/>
</dbReference>
<organism evidence="2 3">
    <name type="scientific">Dunaliella salina</name>
    <name type="common">Green alga</name>
    <name type="synonym">Protococcus salinus</name>
    <dbReference type="NCBI Taxonomy" id="3046"/>
    <lineage>
        <taxon>Eukaryota</taxon>
        <taxon>Viridiplantae</taxon>
        <taxon>Chlorophyta</taxon>
        <taxon>core chlorophytes</taxon>
        <taxon>Chlorophyceae</taxon>
        <taxon>CS clade</taxon>
        <taxon>Chlamydomonadales</taxon>
        <taxon>Dunaliellaceae</taxon>
        <taxon>Dunaliella</taxon>
    </lineage>
</organism>
<feature type="compositionally biased region" description="Basic and acidic residues" evidence="1">
    <location>
        <begin position="58"/>
        <end position="76"/>
    </location>
</feature>
<keyword evidence="3" id="KW-1185">Reference proteome</keyword>
<sequence>MKKNPPPGETIMPSLPKEVDPTQAAVQTTVGSPQYTFSPPPNSNKRDGMPEFEQGGADLHKRSWPAEKKGGPKWDRTPAGSIWDEIIKSQQYMGKK</sequence>
<gene>
    <name evidence="2" type="ORF">DUNSADRAFT_2373</name>
</gene>
<accession>A0ABQ7FWP0</accession>
<comment type="caution">
    <text evidence="2">The sequence shown here is derived from an EMBL/GenBank/DDBJ whole genome shotgun (WGS) entry which is preliminary data.</text>
</comment>
<reference evidence="2" key="1">
    <citation type="submission" date="2017-08" db="EMBL/GenBank/DDBJ databases">
        <authorList>
            <person name="Polle J.E."/>
            <person name="Barry K."/>
            <person name="Cushman J."/>
            <person name="Schmutz J."/>
            <person name="Tran D."/>
            <person name="Hathwaick L.T."/>
            <person name="Yim W.C."/>
            <person name="Jenkins J."/>
            <person name="Mckie-Krisberg Z.M."/>
            <person name="Prochnik S."/>
            <person name="Lindquist E."/>
            <person name="Dockter R.B."/>
            <person name="Adam C."/>
            <person name="Molina H."/>
            <person name="Bunkerborg J."/>
            <person name="Jin E."/>
            <person name="Buchheim M."/>
            <person name="Magnuson J."/>
        </authorList>
    </citation>
    <scope>NUCLEOTIDE SEQUENCE</scope>
    <source>
        <strain evidence="2">CCAP 19/18</strain>
    </source>
</reference>
<feature type="compositionally biased region" description="Polar residues" evidence="1">
    <location>
        <begin position="24"/>
        <end position="37"/>
    </location>
</feature>
<feature type="region of interest" description="Disordered" evidence="1">
    <location>
        <begin position="1"/>
        <end position="80"/>
    </location>
</feature>
<protein>
    <recommendedName>
        <fullName evidence="4">Encoded protein</fullName>
    </recommendedName>
</protein>
<evidence type="ECO:0008006" key="4">
    <source>
        <dbReference type="Google" id="ProtNLM"/>
    </source>
</evidence>
<dbReference type="Proteomes" id="UP000815325">
    <property type="component" value="Unassembled WGS sequence"/>
</dbReference>
<name>A0ABQ7FWP0_DUNSA</name>
<evidence type="ECO:0000313" key="3">
    <source>
        <dbReference type="Proteomes" id="UP000815325"/>
    </source>
</evidence>
<proteinExistence type="predicted"/>
<evidence type="ECO:0000256" key="1">
    <source>
        <dbReference type="SAM" id="MobiDB-lite"/>
    </source>
</evidence>
<evidence type="ECO:0000313" key="2">
    <source>
        <dbReference type="EMBL" id="KAF5826677.1"/>
    </source>
</evidence>